<feature type="non-terminal residue" evidence="1">
    <location>
        <position position="1"/>
    </location>
</feature>
<comment type="caution">
    <text evidence="1">The sequence shown here is derived from an EMBL/GenBank/DDBJ whole genome shotgun (WGS) entry which is preliminary data.</text>
</comment>
<organism evidence="1">
    <name type="scientific">marine sediment metagenome</name>
    <dbReference type="NCBI Taxonomy" id="412755"/>
    <lineage>
        <taxon>unclassified sequences</taxon>
        <taxon>metagenomes</taxon>
        <taxon>ecological metagenomes</taxon>
    </lineage>
</organism>
<accession>A0A0F9E395</accession>
<sequence length="529" mass="58096">VKLVNSWKEIEAGRPRRPGIGRGKRLALKPGSHRIRVRVYRSGAARRQQEPPVLSNPVEIEIQGIACAVRPVRPAFTPGEDILLDVLYRNVSDRPITVCVYPDPFWVWTTCEVRNAAGALVLRGPHANGIKPRLKLSHFVKLAPGKVASVRQVIPRSRMGNLGLKPGRHTVRIGLNKINRMTEHILGFDAFCRKHGLKPWTGVIESGTAALQIVPMPDVQWGPRVGDLQCGIAEVDLDGTAAVVPAFLKNVGAGGRKYFDGREFRVAVDGKAYVHRSWAAHNARQFTVYPGQVRGPIRLPLSEYVPARHRADPRAGQRPLTSLAPGKHRLRVTYVGQNGKPRIPTPEVTFTVAGAQPDPAVDNANPSARRKADKDGVKLQLVLDKDEFFLGENVLLHYRISNGGDAPFTIDMGGDGRTPGANRPLRFKVVATDARGKAVEDPFPAPMNMGGHGGPRKLKPGEVFWESLALMRYCDFQKPGTYTVRVYHDLGWDGALSYRNLLKNALPAGPVTAPIAEIRIKLIMPAEAQ</sequence>
<dbReference type="EMBL" id="LAZR01036621">
    <property type="protein sequence ID" value="KKL24371.1"/>
    <property type="molecule type" value="Genomic_DNA"/>
</dbReference>
<evidence type="ECO:0000313" key="1">
    <source>
        <dbReference type="EMBL" id="KKL24371.1"/>
    </source>
</evidence>
<reference evidence="1" key="1">
    <citation type="journal article" date="2015" name="Nature">
        <title>Complex archaea that bridge the gap between prokaryotes and eukaryotes.</title>
        <authorList>
            <person name="Spang A."/>
            <person name="Saw J.H."/>
            <person name="Jorgensen S.L."/>
            <person name="Zaremba-Niedzwiedzka K."/>
            <person name="Martijn J."/>
            <person name="Lind A.E."/>
            <person name="van Eijk R."/>
            <person name="Schleper C."/>
            <person name="Guy L."/>
            <person name="Ettema T.J."/>
        </authorList>
    </citation>
    <scope>NUCLEOTIDE SEQUENCE</scope>
</reference>
<name>A0A0F9E395_9ZZZZ</name>
<gene>
    <name evidence="1" type="ORF">LCGC14_2415990</name>
</gene>
<proteinExistence type="predicted"/>
<protein>
    <submittedName>
        <fullName evidence="1">Uncharacterized protein</fullName>
    </submittedName>
</protein>
<feature type="non-terminal residue" evidence="1">
    <location>
        <position position="529"/>
    </location>
</feature>
<dbReference type="AlphaFoldDB" id="A0A0F9E395"/>